<dbReference type="PROSITE" id="PS50112">
    <property type="entry name" value="PAS"/>
    <property type="match status" value="1"/>
</dbReference>
<dbReference type="PROSITE" id="PS50045">
    <property type="entry name" value="SIGMA54_INTERACT_4"/>
    <property type="match status" value="1"/>
</dbReference>
<proteinExistence type="predicted"/>
<evidence type="ECO:0000256" key="1">
    <source>
        <dbReference type="ARBA" id="ARBA00022741"/>
    </source>
</evidence>
<evidence type="ECO:0000313" key="9">
    <source>
        <dbReference type="EMBL" id="RDL45009.1"/>
    </source>
</evidence>
<dbReference type="PROSITE" id="PS00676">
    <property type="entry name" value="SIGMA54_INTERACT_2"/>
    <property type="match status" value="1"/>
</dbReference>
<dbReference type="InterPro" id="IPR025662">
    <property type="entry name" value="Sigma_54_int_dom_ATP-bd_1"/>
</dbReference>
<dbReference type="GO" id="GO:0005524">
    <property type="term" value="F:ATP binding"/>
    <property type="evidence" value="ECO:0007669"/>
    <property type="project" value="UniProtKB-KW"/>
</dbReference>
<evidence type="ECO:0000256" key="3">
    <source>
        <dbReference type="ARBA" id="ARBA00023015"/>
    </source>
</evidence>
<dbReference type="SMART" id="SM00091">
    <property type="entry name" value="PAS"/>
    <property type="match status" value="2"/>
</dbReference>
<dbReference type="GO" id="GO:0003677">
    <property type="term" value="F:DNA binding"/>
    <property type="evidence" value="ECO:0007669"/>
    <property type="project" value="UniProtKB-KW"/>
</dbReference>
<keyword evidence="4" id="KW-0238">DNA-binding</keyword>
<evidence type="ECO:0000313" key="10">
    <source>
        <dbReference type="Proteomes" id="UP000254326"/>
    </source>
</evidence>
<dbReference type="SMART" id="SM00382">
    <property type="entry name" value="AAA"/>
    <property type="match status" value="1"/>
</dbReference>
<dbReference type="InterPro" id="IPR002078">
    <property type="entry name" value="Sigma_54_int"/>
</dbReference>
<dbReference type="Gene3D" id="3.30.450.20">
    <property type="entry name" value="PAS domain"/>
    <property type="match status" value="2"/>
</dbReference>
<dbReference type="InterPro" id="IPR001610">
    <property type="entry name" value="PAC"/>
</dbReference>
<dbReference type="InterPro" id="IPR003593">
    <property type="entry name" value="AAA+_ATPase"/>
</dbReference>
<dbReference type="PANTHER" id="PTHR32071:SF117">
    <property type="entry name" value="PTS-DEPENDENT DIHYDROXYACETONE KINASE OPERON REGULATORY PROTEIN-RELATED"/>
    <property type="match status" value="1"/>
</dbReference>
<evidence type="ECO:0000256" key="4">
    <source>
        <dbReference type="ARBA" id="ARBA00023125"/>
    </source>
</evidence>
<dbReference type="InterPro" id="IPR000700">
    <property type="entry name" value="PAS-assoc_C"/>
</dbReference>
<evidence type="ECO:0000259" key="7">
    <source>
        <dbReference type="PROSITE" id="PS50112"/>
    </source>
</evidence>
<accession>A0A370UB82</accession>
<dbReference type="EMBL" id="QKRA01000002">
    <property type="protein sequence ID" value="RDL45009.1"/>
    <property type="molecule type" value="Genomic_DNA"/>
</dbReference>
<dbReference type="InterPro" id="IPR058031">
    <property type="entry name" value="AAA_lid_NorR"/>
</dbReference>
<dbReference type="OrthoDB" id="9804019at2"/>
<keyword evidence="10" id="KW-1185">Reference proteome</keyword>
<sequence>MQQDLFTYAPTAMLLIDPVDNKILQANQLAARMFQFDRDDLSRYTVSQFFPTCLEKLHNFTLQVMEDDQAWCSELCIQVGQQTVHLEINARYVAPHMLLSCEDSKVGFALRHKSAAELHYQEGYSKWNDKETVFEEMERHNQLLLSAVGDGIYGVDTNGCTTFFNSAAEQILGWQKSELTGLKIHEIIHHKHDDGRDYPDHECPIYAAFNDGVIHSVDNEVFWSKDGRAIPVEYTSTPITDEGRLVGAVVIFRDITERKRTQEKLLNAMNEVASLKQKLEIENAYLLEELNADFNHHQIIGQSAAVQRLVNQIDLVGPTNANVLIMGESGTGKELIARAIHEVSERKSRPLIRVNCAAIPAELFESEFFGHVKGAFSGAIADRVGRFELADGGTLFLDEIGEIPLHLQGKLLRVLQERQFERVGDSATRKVDVRVIAATNRDLTQLILEQKFREDLYFRLNVFPIHSPPLRERLDDIPLLLNHLITKLCQRFNQPKPTVSVQQIEQLQAYDWPGNIRELENIIERQVILAKGGRLQFELKANSPVTRANPITHRPKTAVLTQHEQQELDIRNIQQALMQCQGKIYGEEGAANLLGLKPTTLASRIKKYGIDKSHFAGA</sequence>
<dbReference type="RefSeq" id="WP_115467046.1">
    <property type="nucleotide sequence ID" value="NZ_QKRA01000002.1"/>
</dbReference>
<feature type="domain" description="PAC" evidence="8">
    <location>
        <begin position="215"/>
        <end position="267"/>
    </location>
</feature>
<reference evidence="9 10" key="1">
    <citation type="submission" date="2018-06" db="EMBL/GenBank/DDBJ databases">
        <title>Marinomonas sp. YLB-05 draft genome sequence.</title>
        <authorList>
            <person name="Yu L."/>
            <person name="Tang X."/>
        </authorList>
    </citation>
    <scope>NUCLEOTIDE SEQUENCE [LARGE SCALE GENOMIC DNA]</scope>
    <source>
        <strain evidence="9 10">YLB-05</strain>
    </source>
</reference>
<dbReference type="Pfam" id="PF00989">
    <property type="entry name" value="PAS"/>
    <property type="match status" value="2"/>
</dbReference>
<dbReference type="InterPro" id="IPR013767">
    <property type="entry name" value="PAS_fold"/>
</dbReference>
<feature type="domain" description="PAS" evidence="7">
    <location>
        <begin position="137"/>
        <end position="189"/>
    </location>
</feature>
<comment type="caution">
    <text evidence="9">The sequence shown here is derived from an EMBL/GenBank/DDBJ whole genome shotgun (WGS) entry which is preliminary data.</text>
</comment>
<feature type="domain" description="Sigma-54 factor interaction" evidence="6">
    <location>
        <begin position="299"/>
        <end position="528"/>
    </location>
</feature>
<evidence type="ECO:0000256" key="5">
    <source>
        <dbReference type="ARBA" id="ARBA00023163"/>
    </source>
</evidence>
<evidence type="ECO:0000256" key="2">
    <source>
        <dbReference type="ARBA" id="ARBA00022840"/>
    </source>
</evidence>
<dbReference type="Gene3D" id="1.10.8.60">
    <property type="match status" value="1"/>
</dbReference>
<dbReference type="InterPro" id="IPR025943">
    <property type="entry name" value="Sigma_54_int_dom_ATP-bd_2"/>
</dbReference>
<dbReference type="Pfam" id="PF25601">
    <property type="entry name" value="AAA_lid_14"/>
    <property type="match status" value="1"/>
</dbReference>
<name>A0A370UB82_9GAMM</name>
<evidence type="ECO:0008006" key="11">
    <source>
        <dbReference type="Google" id="ProtNLM"/>
    </source>
</evidence>
<protein>
    <recommendedName>
        <fullName evidence="11">Fis family transcriptional regulator</fullName>
    </recommendedName>
</protein>
<dbReference type="PANTHER" id="PTHR32071">
    <property type="entry name" value="TRANSCRIPTIONAL REGULATORY PROTEIN"/>
    <property type="match status" value="1"/>
</dbReference>
<organism evidence="9 10">
    <name type="scientific">Marinomonas piezotolerans</name>
    <dbReference type="NCBI Taxonomy" id="2213058"/>
    <lineage>
        <taxon>Bacteria</taxon>
        <taxon>Pseudomonadati</taxon>
        <taxon>Pseudomonadota</taxon>
        <taxon>Gammaproteobacteria</taxon>
        <taxon>Oceanospirillales</taxon>
        <taxon>Oceanospirillaceae</taxon>
        <taxon>Marinomonas</taxon>
    </lineage>
</organism>
<keyword evidence="5" id="KW-0804">Transcription</keyword>
<dbReference type="NCBIfam" id="TIGR00229">
    <property type="entry name" value="sensory_box"/>
    <property type="match status" value="1"/>
</dbReference>
<dbReference type="Proteomes" id="UP000254326">
    <property type="component" value="Unassembled WGS sequence"/>
</dbReference>
<dbReference type="PROSITE" id="PS00675">
    <property type="entry name" value="SIGMA54_INTERACT_1"/>
    <property type="match status" value="1"/>
</dbReference>
<gene>
    <name evidence="9" type="ORF">DN730_05170</name>
</gene>
<keyword evidence="2" id="KW-0067">ATP-binding</keyword>
<dbReference type="SUPFAM" id="SSF52540">
    <property type="entry name" value="P-loop containing nucleoside triphosphate hydrolases"/>
    <property type="match status" value="1"/>
</dbReference>
<dbReference type="Pfam" id="PF00158">
    <property type="entry name" value="Sigma54_activat"/>
    <property type="match status" value="1"/>
</dbReference>
<dbReference type="InterPro" id="IPR035965">
    <property type="entry name" value="PAS-like_dom_sf"/>
</dbReference>
<dbReference type="SMART" id="SM00086">
    <property type="entry name" value="PAC"/>
    <property type="match status" value="1"/>
</dbReference>
<dbReference type="Gene3D" id="3.40.50.300">
    <property type="entry name" value="P-loop containing nucleotide triphosphate hydrolases"/>
    <property type="match status" value="1"/>
</dbReference>
<dbReference type="InterPro" id="IPR025944">
    <property type="entry name" value="Sigma_54_int_dom_CS"/>
</dbReference>
<dbReference type="FunFam" id="3.40.50.300:FF:000006">
    <property type="entry name" value="DNA-binding transcriptional regulator NtrC"/>
    <property type="match status" value="1"/>
</dbReference>
<dbReference type="CDD" id="cd00130">
    <property type="entry name" value="PAS"/>
    <property type="match status" value="1"/>
</dbReference>
<dbReference type="PROSITE" id="PS00688">
    <property type="entry name" value="SIGMA54_INTERACT_3"/>
    <property type="match status" value="1"/>
</dbReference>
<evidence type="ECO:0000259" key="6">
    <source>
        <dbReference type="PROSITE" id="PS50045"/>
    </source>
</evidence>
<dbReference type="SUPFAM" id="SSF55785">
    <property type="entry name" value="PYP-like sensor domain (PAS domain)"/>
    <property type="match status" value="2"/>
</dbReference>
<dbReference type="AlphaFoldDB" id="A0A370UB82"/>
<dbReference type="PROSITE" id="PS50113">
    <property type="entry name" value="PAC"/>
    <property type="match status" value="1"/>
</dbReference>
<dbReference type="InterPro" id="IPR000014">
    <property type="entry name" value="PAS"/>
</dbReference>
<keyword evidence="1" id="KW-0547">Nucleotide-binding</keyword>
<dbReference type="Gene3D" id="1.10.10.60">
    <property type="entry name" value="Homeodomain-like"/>
    <property type="match status" value="1"/>
</dbReference>
<evidence type="ECO:0000259" key="8">
    <source>
        <dbReference type="PROSITE" id="PS50113"/>
    </source>
</evidence>
<dbReference type="CDD" id="cd00009">
    <property type="entry name" value="AAA"/>
    <property type="match status" value="1"/>
</dbReference>
<dbReference type="GO" id="GO:0006355">
    <property type="term" value="P:regulation of DNA-templated transcription"/>
    <property type="evidence" value="ECO:0007669"/>
    <property type="project" value="InterPro"/>
</dbReference>
<dbReference type="InterPro" id="IPR027417">
    <property type="entry name" value="P-loop_NTPase"/>
</dbReference>
<keyword evidence="3" id="KW-0805">Transcription regulation</keyword>